<reference evidence="19 20" key="1">
    <citation type="submission" date="2016-11" db="EMBL/GenBank/DDBJ databases">
        <authorList>
            <person name="Jaros S."/>
            <person name="Januszkiewicz K."/>
            <person name="Wedrychowicz H."/>
        </authorList>
    </citation>
    <scope>NUCLEOTIDE SEQUENCE [LARGE SCALE GENOMIC DNA]</scope>
    <source>
        <strain evidence="19 20">ATCC 23634</strain>
    </source>
</reference>
<accession>A0A1K2HXR4</accession>
<evidence type="ECO:0000256" key="8">
    <source>
        <dbReference type="ARBA" id="ARBA00023125"/>
    </source>
</evidence>
<keyword evidence="7 15" id="KW-0067">ATP-binding</keyword>
<feature type="region of interest" description="Disordered" evidence="16">
    <location>
        <begin position="512"/>
        <end position="543"/>
    </location>
</feature>
<evidence type="ECO:0000259" key="17">
    <source>
        <dbReference type="PROSITE" id="PS51198"/>
    </source>
</evidence>
<dbReference type="AlphaFoldDB" id="A0A1K2HXR4"/>
<keyword evidence="2 15" id="KW-0547">Nucleotide-binding</keyword>
<proteinExistence type="predicted"/>
<dbReference type="Pfam" id="PF13361">
    <property type="entry name" value="UvrD_C"/>
    <property type="match status" value="1"/>
</dbReference>
<keyword evidence="1" id="KW-0540">Nuclease</keyword>
<dbReference type="InterPro" id="IPR011604">
    <property type="entry name" value="PDDEXK-like_dom_sf"/>
</dbReference>
<keyword evidence="6" id="KW-0269">Exonuclease</keyword>
<dbReference type="Pfam" id="PF12705">
    <property type="entry name" value="PDDEXK_1"/>
    <property type="match status" value="1"/>
</dbReference>
<evidence type="ECO:0000256" key="14">
    <source>
        <dbReference type="ARBA" id="ARBA00048988"/>
    </source>
</evidence>
<keyword evidence="10" id="KW-0413">Isomerase</keyword>
<comment type="catalytic activity">
    <reaction evidence="11">
        <text>Couples ATP hydrolysis with the unwinding of duplex DNA by translocating in the 3'-5' direction.</text>
        <dbReference type="EC" id="5.6.2.4"/>
    </reaction>
</comment>
<feature type="domain" description="UvrD-like helicase ATP-binding" evidence="17">
    <location>
        <begin position="8"/>
        <end position="478"/>
    </location>
</feature>
<protein>
    <recommendedName>
        <fullName evidence="12">DNA 3'-5' helicase</fullName>
        <ecNumber evidence="12">5.6.2.4</ecNumber>
    </recommendedName>
    <alternativeName>
        <fullName evidence="13">DNA 3'-5' helicase II</fullName>
    </alternativeName>
</protein>
<gene>
    <name evidence="19" type="ORF">SAMN02983003_1861</name>
</gene>
<dbReference type="Gene3D" id="3.90.320.10">
    <property type="match status" value="1"/>
</dbReference>
<dbReference type="GO" id="GO:0043138">
    <property type="term" value="F:3'-5' DNA helicase activity"/>
    <property type="evidence" value="ECO:0007669"/>
    <property type="project" value="UniProtKB-EC"/>
</dbReference>
<dbReference type="NCBIfam" id="TIGR02784">
    <property type="entry name" value="addA_alphas"/>
    <property type="match status" value="1"/>
</dbReference>
<evidence type="ECO:0000256" key="12">
    <source>
        <dbReference type="ARBA" id="ARBA00034808"/>
    </source>
</evidence>
<dbReference type="PROSITE" id="PS51198">
    <property type="entry name" value="UVRD_HELICASE_ATP_BIND"/>
    <property type="match status" value="1"/>
</dbReference>
<dbReference type="InterPro" id="IPR014017">
    <property type="entry name" value="DNA_helicase_UvrD-like_C"/>
</dbReference>
<dbReference type="GO" id="GO:0005829">
    <property type="term" value="C:cytosol"/>
    <property type="evidence" value="ECO:0007669"/>
    <property type="project" value="TreeGrafter"/>
</dbReference>
<feature type="domain" description="UvrD-like helicase C-terminal" evidence="18">
    <location>
        <begin position="504"/>
        <end position="781"/>
    </location>
</feature>
<keyword evidence="20" id="KW-1185">Reference proteome</keyword>
<comment type="catalytic activity">
    <reaction evidence="14">
        <text>ATP + H2O = ADP + phosphate + H(+)</text>
        <dbReference type="Rhea" id="RHEA:13065"/>
        <dbReference type="ChEBI" id="CHEBI:15377"/>
        <dbReference type="ChEBI" id="CHEBI:15378"/>
        <dbReference type="ChEBI" id="CHEBI:30616"/>
        <dbReference type="ChEBI" id="CHEBI:43474"/>
        <dbReference type="ChEBI" id="CHEBI:456216"/>
        <dbReference type="EC" id="5.6.2.4"/>
    </reaction>
</comment>
<evidence type="ECO:0000256" key="10">
    <source>
        <dbReference type="ARBA" id="ARBA00023235"/>
    </source>
</evidence>
<dbReference type="PANTHER" id="PTHR11070">
    <property type="entry name" value="UVRD / RECB / PCRA DNA HELICASE FAMILY MEMBER"/>
    <property type="match status" value="1"/>
</dbReference>
<dbReference type="InterPro" id="IPR014016">
    <property type="entry name" value="UvrD-like_ATP-bd"/>
</dbReference>
<dbReference type="GO" id="GO:0033202">
    <property type="term" value="C:DNA helicase complex"/>
    <property type="evidence" value="ECO:0007669"/>
    <property type="project" value="TreeGrafter"/>
</dbReference>
<dbReference type="SUPFAM" id="SSF52540">
    <property type="entry name" value="P-loop containing nucleoside triphosphate hydrolases"/>
    <property type="match status" value="1"/>
</dbReference>
<keyword evidence="5 15" id="KW-0347">Helicase</keyword>
<dbReference type="GO" id="GO:0003677">
    <property type="term" value="F:DNA binding"/>
    <property type="evidence" value="ECO:0007669"/>
    <property type="project" value="UniProtKB-KW"/>
</dbReference>
<dbReference type="GO" id="GO:0005524">
    <property type="term" value="F:ATP binding"/>
    <property type="evidence" value="ECO:0007669"/>
    <property type="project" value="UniProtKB-UniRule"/>
</dbReference>
<evidence type="ECO:0000256" key="2">
    <source>
        <dbReference type="ARBA" id="ARBA00022741"/>
    </source>
</evidence>
<evidence type="ECO:0000256" key="1">
    <source>
        <dbReference type="ARBA" id="ARBA00022722"/>
    </source>
</evidence>
<organism evidence="19 20">
    <name type="scientific">Devosia enhydra</name>
    <dbReference type="NCBI Taxonomy" id="665118"/>
    <lineage>
        <taxon>Bacteria</taxon>
        <taxon>Pseudomonadati</taxon>
        <taxon>Pseudomonadota</taxon>
        <taxon>Alphaproteobacteria</taxon>
        <taxon>Hyphomicrobiales</taxon>
        <taxon>Devosiaceae</taxon>
        <taxon>Devosia</taxon>
    </lineage>
</organism>
<dbReference type="STRING" id="665118.SAMN02983003_1861"/>
<evidence type="ECO:0000256" key="15">
    <source>
        <dbReference type="PROSITE-ProRule" id="PRU00560"/>
    </source>
</evidence>
<evidence type="ECO:0000256" key="9">
    <source>
        <dbReference type="ARBA" id="ARBA00023204"/>
    </source>
</evidence>
<dbReference type="InterPro" id="IPR038726">
    <property type="entry name" value="PDDEXK_AddAB-type"/>
</dbReference>
<dbReference type="RefSeq" id="WP_072341863.1">
    <property type="nucleotide sequence ID" value="NZ_FPKU01000002.1"/>
</dbReference>
<feature type="binding site" evidence="15">
    <location>
        <begin position="29"/>
        <end position="36"/>
    </location>
    <ligand>
        <name>ATP</name>
        <dbReference type="ChEBI" id="CHEBI:30616"/>
    </ligand>
</feature>
<dbReference type="PROSITE" id="PS51217">
    <property type="entry name" value="UVRD_HELICASE_CTER"/>
    <property type="match status" value="1"/>
</dbReference>
<name>A0A1K2HXR4_9HYPH</name>
<dbReference type="Proteomes" id="UP000183447">
    <property type="component" value="Unassembled WGS sequence"/>
</dbReference>
<keyword evidence="4 15" id="KW-0378">Hydrolase</keyword>
<dbReference type="EC" id="5.6.2.4" evidence="12"/>
<sequence>MSRRIAPSASADAAQREAGNPSLSVWVSANAGSGKTHVLTQRVLRLLLSGVAPEAVLCLTYTKAAAAEMRDRVASRLAEWALMADAELAAVLTRLTGAVPTEKERQRARTLFARALETPGGLRILTIHAFCEAVLHRFPVEAGVPFDFTVLEDHERAEMILKAREAVLAGGLSGSAEEQAVLALFARLSDSQIAGAIDTALGEARKLKPILMRRSEALANLRRLLGDPPSPEAVDAEITEGRLVGAADVSAILSACPPGGGSRFEDKLGRLDAESPDTEAWLGAFLTTEYGVPKRGFPSKALETARPDLAELVLAEANRLAHLCERRKGALILARSEALLAVLGAILDRYERQKRARSLLDFDDLVERLGALFADPEQGDWVKYKLDAAITHILVDESQDTNAEQWRVVRQIADEFFSGEGAVERPRTLFAVGDEKQSIYSFQGADPRLFGEAGRHYRARAQVGSFARIGLRTSFRTLPGVLAAVDRVFADGEPRLGVLALEEPVIHESARAEGGGSVTLWPPEVPEQRADKPESWPLEPGEASESPQRLLARRIARTIAGWIATGRTLGPRGRAVTADDVLILVQSRGPLFAEIIRALNMAKLPTPGADRLAVTRHIAVQDLLALGDVLLNPTDDLQLAALLRSPLFDVSEDGLMALLAGRPQGQTAWSALSGAAQPEAKAAHERLAAWRGRLDFDRPYTFFAEVLYAEGGLRRFRARLGNEIDDVMAQFLELALDHERSTQPSLQGFLAALRDRDVTIKRELNEKGGGVRVMTVHGAKGLEAPIVILADASQQPQGRTLSKPLVLREGADGPLLIHAGSDADHVEETRSLRDEDRAAQRAEYWRKLYVGMTRAEDELYITGFVTPGRDRDKQLEGSWYATVEAALAPHGRRGVEGAPDALVFPADAADPGVAVAGDGPVVGPRIAPFVPAPPRRAPAVETLSPARLGASLKAGGRQPDPLRTLAEAAADPLEADLARRQGIALHALLQHLGRVPEADRPRVAEKAAQALLPEAPHLHAPLAQKALRILAAPDLSRIFGPGSRAEVPFLVEGLRDGQPIRLAGRIDRLVVDETRVLVVDYKSDARVPAESSAAPPAYVTQLGLYALVAGQLFPRHAVETAILWTSLESLVYLPEAREAALRERITLR</sequence>
<evidence type="ECO:0000256" key="11">
    <source>
        <dbReference type="ARBA" id="ARBA00034617"/>
    </source>
</evidence>
<evidence type="ECO:0000256" key="3">
    <source>
        <dbReference type="ARBA" id="ARBA00022763"/>
    </source>
</evidence>
<dbReference type="GO" id="GO:0000725">
    <property type="term" value="P:recombinational repair"/>
    <property type="evidence" value="ECO:0007669"/>
    <property type="project" value="TreeGrafter"/>
</dbReference>
<evidence type="ECO:0000256" key="13">
    <source>
        <dbReference type="ARBA" id="ARBA00034923"/>
    </source>
</evidence>
<evidence type="ECO:0000256" key="6">
    <source>
        <dbReference type="ARBA" id="ARBA00022839"/>
    </source>
</evidence>
<dbReference type="InterPro" id="IPR011335">
    <property type="entry name" value="Restrct_endonuc-II-like"/>
</dbReference>
<evidence type="ECO:0000256" key="4">
    <source>
        <dbReference type="ARBA" id="ARBA00022801"/>
    </source>
</evidence>
<keyword evidence="8" id="KW-0238">DNA-binding</keyword>
<dbReference type="PANTHER" id="PTHR11070:SF2">
    <property type="entry name" value="ATP-DEPENDENT DNA HELICASE SRS2"/>
    <property type="match status" value="1"/>
</dbReference>
<keyword evidence="3" id="KW-0227">DNA damage</keyword>
<keyword evidence="9" id="KW-0234">DNA repair</keyword>
<evidence type="ECO:0000313" key="20">
    <source>
        <dbReference type="Proteomes" id="UP000183447"/>
    </source>
</evidence>
<evidence type="ECO:0000256" key="7">
    <source>
        <dbReference type="ARBA" id="ARBA00022840"/>
    </source>
</evidence>
<dbReference type="GO" id="GO:0004527">
    <property type="term" value="F:exonuclease activity"/>
    <property type="evidence" value="ECO:0007669"/>
    <property type="project" value="UniProtKB-KW"/>
</dbReference>
<dbReference type="Gene3D" id="3.40.50.300">
    <property type="entry name" value="P-loop containing nucleotide triphosphate hydrolases"/>
    <property type="match status" value="4"/>
</dbReference>
<evidence type="ECO:0000313" key="19">
    <source>
        <dbReference type="EMBL" id="SFZ84177.1"/>
    </source>
</evidence>
<dbReference type="InterPro" id="IPR027417">
    <property type="entry name" value="P-loop_NTPase"/>
</dbReference>
<dbReference type="InterPro" id="IPR014151">
    <property type="entry name" value="DNA_helicase_AddA"/>
</dbReference>
<evidence type="ECO:0000256" key="16">
    <source>
        <dbReference type="SAM" id="MobiDB-lite"/>
    </source>
</evidence>
<evidence type="ECO:0000256" key="5">
    <source>
        <dbReference type="ARBA" id="ARBA00022806"/>
    </source>
</evidence>
<dbReference type="EMBL" id="FPKU01000002">
    <property type="protein sequence ID" value="SFZ84177.1"/>
    <property type="molecule type" value="Genomic_DNA"/>
</dbReference>
<evidence type="ECO:0000259" key="18">
    <source>
        <dbReference type="PROSITE" id="PS51217"/>
    </source>
</evidence>
<dbReference type="InterPro" id="IPR000212">
    <property type="entry name" value="DNA_helicase_UvrD/REP"/>
</dbReference>
<dbReference type="SUPFAM" id="SSF52980">
    <property type="entry name" value="Restriction endonuclease-like"/>
    <property type="match status" value="1"/>
</dbReference>
<dbReference type="Pfam" id="PF00580">
    <property type="entry name" value="UvrD-helicase"/>
    <property type="match status" value="1"/>
</dbReference>